<dbReference type="InterPro" id="IPR050271">
    <property type="entry name" value="UDP-glycosyltransferase"/>
</dbReference>
<protein>
    <recommendedName>
        <fullName evidence="3">glucuronosyltransferase</fullName>
        <ecNumber evidence="3">2.4.1.17</ecNumber>
    </recommendedName>
</protein>
<dbReference type="EC" id="2.4.1.17" evidence="3"/>
<sequence>MPLYNVTLWLYKMKKLMLEVETGKEGPLLRASPEMATGLQVSLRGLSGLLLLLCALPWTEGGKVLAIPLEGSHWLSMKNIVRELHARGHETVVLSPDVSTFIKEEDFVTLQSYTVPYTKEDYEHNSLGYFKMFLETEYSVMMFLNNMELMKNISMFYLSACSSLLHNKDLMQHLNSSSYEVVLTDPVYPCGAVLAKILNIPTVFLLRFVPSDIEFESAQAPSPPSYVPRAFTRNSDHMTFLERVKNILYNLPYKIIFRIAYVRFENLASELLQREVSFTEILSHASIWLFRLDFVFEYPRPIMPNMFFVGGLNCAFRKPLSQVCIEPLSKVCSTNIGFLMSFF</sequence>
<dbReference type="InterPro" id="IPR002213">
    <property type="entry name" value="UDP_glucos_trans"/>
</dbReference>
<dbReference type="Pfam" id="PF00201">
    <property type="entry name" value="UDPGT"/>
    <property type="match status" value="1"/>
</dbReference>
<keyword evidence="4" id="KW-0328">Glycosyltransferase</keyword>
<keyword evidence="6" id="KW-0812">Transmembrane</keyword>
<evidence type="ECO:0000256" key="5">
    <source>
        <dbReference type="ARBA" id="ARBA00022679"/>
    </source>
</evidence>
<gene>
    <name evidence="10" type="ORF">U0070_007993</name>
</gene>
<keyword evidence="9" id="KW-0325">Glycoprotein</keyword>
<evidence type="ECO:0000313" key="10">
    <source>
        <dbReference type="EMBL" id="KAK7813424.1"/>
    </source>
</evidence>
<comment type="subcellular location">
    <subcellularLocation>
        <location evidence="1">Membrane</location>
        <topology evidence="1">Single-pass membrane protein</topology>
    </subcellularLocation>
</comment>
<keyword evidence="5" id="KW-0808">Transferase</keyword>
<dbReference type="GO" id="GO:0016020">
    <property type="term" value="C:membrane"/>
    <property type="evidence" value="ECO:0007669"/>
    <property type="project" value="UniProtKB-SubCell"/>
</dbReference>
<evidence type="ECO:0000256" key="2">
    <source>
        <dbReference type="ARBA" id="ARBA00009995"/>
    </source>
</evidence>
<keyword evidence="8" id="KW-0472">Membrane</keyword>
<dbReference type="PANTHER" id="PTHR48043">
    <property type="entry name" value="EG:EG0003.4 PROTEIN-RELATED"/>
    <property type="match status" value="1"/>
</dbReference>
<evidence type="ECO:0000256" key="4">
    <source>
        <dbReference type="ARBA" id="ARBA00022676"/>
    </source>
</evidence>
<keyword evidence="7" id="KW-0732">Signal</keyword>
<comment type="caution">
    <text evidence="10">The sequence shown here is derived from an EMBL/GenBank/DDBJ whole genome shotgun (WGS) entry which is preliminary data.</text>
</comment>
<name>A0AAW0IFV2_MYOGA</name>
<dbReference type="Proteomes" id="UP001488838">
    <property type="component" value="Unassembled WGS sequence"/>
</dbReference>
<dbReference type="PANTHER" id="PTHR48043:SF161">
    <property type="entry name" value="UDP GLUCURONOSYLTRANSFERASE FAMILY 1 MEMBER A1"/>
    <property type="match status" value="1"/>
</dbReference>
<reference evidence="10 11" key="1">
    <citation type="journal article" date="2023" name="bioRxiv">
        <title>Conserved and derived expression patterns and positive selection on dental genes reveal complex evolutionary context of ever-growing rodent molars.</title>
        <authorList>
            <person name="Calamari Z.T."/>
            <person name="Song A."/>
            <person name="Cohen E."/>
            <person name="Akter M."/>
            <person name="Roy R.D."/>
            <person name="Hallikas O."/>
            <person name="Christensen M.M."/>
            <person name="Li P."/>
            <person name="Marangoni P."/>
            <person name="Jernvall J."/>
            <person name="Klein O.D."/>
        </authorList>
    </citation>
    <scope>NUCLEOTIDE SEQUENCE [LARGE SCALE GENOMIC DNA]</scope>
    <source>
        <strain evidence="10">V071</strain>
    </source>
</reference>
<accession>A0AAW0IFV2</accession>
<keyword evidence="8" id="KW-1133">Transmembrane helix</keyword>
<evidence type="ECO:0000256" key="9">
    <source>
        <dbReference type="ARBA" id="ARBA00023180"/>
    </source>
</evidence>
<evidence type="ECO:0000256" key="6">
    <source>
        <dbReference type="ARBA" id="ARBA00022692"/>
    </source>
</evidence>
<dbReference type="SUPFAM" id="SSF53756">
    <property type="entry name" value="UDP-Glycosyltransferase/glycogen phosphorylase"/>
    <property type="match status" value="1"/>
</dbReference>
<evidence type="ECO:0000313" key="11">
    <source>
        <dbReference type="Proteomes" id="UP001488838"/>
    </source>
</evidence>
<evidence type="ECO:0000256" key="8">
    <source>
        <dbReference type="ARBA" id="ARBA00022989"/>
    </source>
</evidence>
<proteinExistence type="inferred from homology"/>
<evidence type="ECO:0000256" key="7">
    <source>
        <dbReference type="ARBA" id="ARBA00022729"/>
    </source>
</evidence>
<dbReference type="AlphaFoldDB" id="A0AAW0IFV2"/>
<comment type="similarity">
    <text evidence="2">Belongs to the UDP-glycosyltransferase family.</text>
</comment>
<dbReference type="GO" id="GO:0015020">
    <property type="term" value="F:glucuronosyltransferase activity"/>
    <property type="evidence" value="ECO:0007669"/>
    <property type="project" value="UniProtKB-EC"/>
</dbReference>
<dbReference type="FunFam" id="3.40.50.2000:FF:000066">
    <property type="entry name" value="UDP-glucuronosyltransferase 1-1"/>
    <property type="match status" value="1"/>
</dbReference>
<dbReference type="Gene3D" id="3.40.50.2000">
    <property type="entry name" value="Glycogen Phosphorylase B"/>
    <property type="match status" value="1"/>
</dbReference>
<evidence type="ECO:0000256" key="1">
    <source>
        <dbReference type="ARBA" id="ARBA00004167"/>
    </source>
</evidence>
<dbReference type="EMBL" id="JBBHLL010000136">
    <property type="protein sequence ID" value="KAK7813424.1"/>
    <property type="molecule type" value="Genomic_DNA"/>
</dbReference>
<evidence type="ECO:0000256" key="3">
    <source>
        <dbReference type="ARBA" id="ARBA00012544"/>
    </source>
</evidence>
<keyword evidence="11" id="KW-1185">Reference proteome</keyword>
<organism evidence="10 11">
    <name type="scientific">Myodes glareolus</name>
    <name type="common">Bank vole</name>
    <name type="synonym">Clethrionomys glareolus</name>
    <dbReference type="NCBI Taxonomy" id="447135"/>
    <lineage>
        <taxon>Eukaryota</taxon>
        <taxon>Metazoa</taxon>
        <taxon>Chordata</taxon>
        <taxon>Craniata</taxon>
        <taxon>Vertebrata</taxon>
        <taxon>Euteleostomi</taxon>
        <taxon>Mammalia</taxon>
        <taxon>Eutheria</taxon>
        <taxon>Euarchontoglires</taxon>
        <taxon>Glires</taxon>
        <taxon>Rodentia</taxon>
        <taxon>Myomorpha</taxon>
        <taxon>Muroidea</taxon>
        <taxon>Cricetidae</taxon>
        <taxon>Arvicolinae</taxon>
        <taxon>Myodes</taxon>
    </lineage>
</organism>